<sequence>MTSINFRDPYSNDELEKLYPAHLKLQLVQVFLRHGERTPVSARFQGAGLPIYWPYCAVARRMTSMVATNNDLSSWDTLQWRRKIETFGYDDEAVSTHGPGGETEAIWQVVLQAGELTDKGRQTTFQLGQRLRNLYVDQLGFMPKIKSDADDMYLRATPMPRAMESLQQAFRGMYPANSRTADFTAPAIVTRSVADETVYPNDANCRRFRQLSRMFADRAAQRWNNTDDMEYLNKLWSKWMPMDTPRVAVDSHPRLSGIMDSINASRAHGPATRLPPQFYDQKALDITEKVAVEEWFSGYNENVEYRKLGIGSLMGDIVDRMANVAVKGGWYSEVATSNATGRQVPIKFALTGCHDTTLAAILSSLGAFNNMEWPPFTSSIAIELFTSNDQHQAGGDYGNVLEEFAQPSDGNKSPGIISRLKKTPDSSKQPAPSFSAFSDIARVPLSEMDDEQRQALRQYYVRLRYNDRVMKVPGCVSKRANHLPGDDSFCTLEAFKEIVDKYTPKQWKSECLDNLNEGIFGKDDADKSISGY</sequence>
<dbReference type="AlphaFoldDB" id="A0A0U1M3B6"/>
<dbReference type="OMA" id="SWPPFTS"/>
<dbReference type="InterPro" id="IPR050645">
    <property type="entry name" value="Histidine_acid_phosphatase"/>
</dbReference>
<dbReference type="Pfam" id="PF00328">
    <property type="entry name" value="His_Phos_2"/>
    <property type="match status" value="1"/>
</dbReference>
<protein>
    <recommendedName>
        <fullName evidence="5">Acid phosphatase</fullName>
    </recommendedName>
</protein>
<dbReference type="PANTHER" id="PTHR11567:SF110">
    <property type="entry name" value="2-PHOSPHOXYLOSE PHOSPHATASE 1"/>
    <property type="match status" value="1"/>
</dbReference>
<keyword evidence="2" id="KW-0378">Hydrolase</keyword>
<dbReference type="Gene3D" id="3.40.50.1240">
    <property type="entry name" value="Phosphoglycerate mutase-like"/>
    <property type="match status" value="1"/>
</dbReference>
<dbReference type="CDD" id="cd07061">
    <property type="entry name" value="HP_HAP_like"/>
    <property type="match status" value="1"/>
</dbReference>
<dbReference type="PANTHER" id="PTHR11567">
    <property type="entry name" value="ACID PHOSPHATASE-RELATED"/>
    <property type="match status" value="1"/>
</dbReference>
<dbReference type="EMBL" id="CVMT01000006">
    <property type="protein sequence ID" value="CRG89536.1"/>
    <property type="molecule type" value="Genomic_DNA"/>
</dbReference>
<gene>
    <name evidence="3" type="ORF">PISL3812_06572</name>
</gene>
<dbReference type="OrthoDB" id="10257284at2759"/>
<dbReference type="SUPFAM" id="SSF53254">
    <property type="entry name" value="Phosphoglycerate mutase-like"/>
    <property type="match status" value="1"/>
</dbReference>
<evidence type="ECO:0000256" key="2">
    <source>
        <dbReference type="ARBA" id="ARBA00022801"/>
    </source>
</evidence>
<name>A0A0U1M3B6_TALIS</name>
<keyword evidence="4" id="KW-1185">Reference proteome</keyword>
<dbReference type="InterPro" id="IPR000560">
    <property type="entry name" value="His_Pase_clade-2"/>
</dbReference>
<dbReference type="Proteomes" id="UP000054383">
    <property type="component" value="Unassembled WGS sequence"/>
</dbReference>
<evidence type="ECO:0000313" key="4">
    <source>
        <dbReference type="Proteomes" id="UP000054383"/>
    </source>
</evidence>
<accession>A0A0U1M3B6</accession>
<dbReference type="STRING" id="28573.A0A0U1M3B6"/>
<dbReference type="InterPro" id="IPR029033">
    <property type="entry name" value="His_PPase_superfam"/>
</dbReference>
<proteinExistence type="inferred from homology"/>
<dbReference type="GO" id="GO:0016791">
    <property type="term" value="F:phosphatase activity"/>
    <property type="evidence" value="ECO:0007669"/>
    <property type="project" value="TreeGrafter"/>
</dbReference>
<comment type="similarity">
    <text evidence="1">Belongs to the histidine acid phosphatase family.</text>
</comment>
<evidence type="ECO:0000313" key="3">
    <source>
        <dbReference type="EMBL" id="CRG89536.1"/>
    </source>
</evidence>
<organism evidence="3 4">
    <name type="scientific">Talaromyces islandicus</name>
    <name type="common">Penicillium islandicum</name>
    <dbReference type="NCBI Taxonomy" id="28573"/>
    <lineage>
        <taxon>Eukaryota</taxon>
        <taxon>Fungi</taxon>
        <taxon>Dikarya</taxon>
        <taxon>Ascomycota</taxon>
        <taxon>Pezizomycotina</taxon>
        <taxon>Eurotiomycetes</taxon>
        <taxon>Eurotiomycetidae</taxon>
        <taxon>Eurotiales</taxon>
        <taxon>Trichocomaceae</taxon>
        <taxon>Talaromyces</taxon>
        <taxon>Talaromyces sect. Islandici</taxon>
    </lineage>
</organism>
<evidence type="ECO:0008006" key="5">
    <source>
        <dbReference type="Google" id="ProtNLM"/>
    </source>
</evidence>
<reference evidence="3 4" key="1">
    <citation type="submission" date="2015-04" db="EMBL/GenBank/DDBJ databases">
        <authorList>
            <person name="Syromyatnikov M.Y."/>
            <person name="Popov V.N."/>
        </authorList>
    </citation>
    <scope>NUCLEOTIDE SEQUENCE [LARGE SCALE GENOMIC DNA]</scope>
    <source>
        <strain evidence="3">WF-38-12</strain>
    </source>
</reference>
<evidence type="ECO:0000256" key="1">
    <source>
        <dbReference type="ARBA" id="ARBA00005375"/>
    </source>
</evidence>